<reference evidence="2 3" key="1">
    <citation type="submission" date="2017-02" db="EMBL/GenBank/DDBJ databases">
        <authorList>
            <person name="Peterson S.W."/>
        </authorList>
    </citation>
    <scope>NUCLEOTIDE SEQUENCE [LARGE SCALE GENOMIC DNA]</scope>
    <source>
        <strain evidence="2 3">DSM 24412</strain>
    </source>
</reference>
<sequence>MEKKKAYLLAYQRATNYGAVLQLYALKIVLERLGVVVSVIDYVPEWMKVTMKNQPTLLSYIKRRIMSFTFNSFLRQLNLTKRKFSSIDEMKQLLPAADYYFVGSDQVWNERIMKQDLAYFLSFAPEKSVKVGYAVSMGNIPLSEEFLEDARPYIQRFDSISVRENYVSEFIANCKFELNTPVVLDPTLLLSGDDYTKVSPNKCYKQEYIAVYSCMHDQNLYELAKYLKRKTGLPLVNLGYHFKGPDKHEYMFGPGNWINRIRNAKYFITNSFHGTAFAVLFKRTFFTVPNQNHAQLGLNARFMEFLTSIELANRVVYSEQDADAIIEQYIDFDKSHSLLENRRIDALEFIKGALMKEL</sequence>
<evidence type="ECO:0000313" key="2">
    <source>
        <dbReference type="EMBL" id="SKB96212.1"/>
    </source>
</evidence>
<proteinExistence type="predicted"/>
<accession>A0A1T5FJD4</accession>
<dbReference type="InterPro" id="IPR007345">
    <property type="entry name" value="Polysacch_pyruvyl_Trfase"/>
</dbReference>
<dbReference type="Pfam" id="PF04230">
    <property type="entry name" value="PS_pyruv_trans"/>
    <property type="match status" value="1"/>
</dbReference>
<dbReference type="KEGG" id="asx:CDL62_09840"/>
<feature type="domain" description="Polysaccharide pyruvyl transferase" evidence="1">
    <location>
        <begin position="16"/>
        <end position="291"/>
    </location>
</feature>
<dbReference type="STRING" id="889453.SAMN03080601_01601"/>
<dbReference type="EMBL" id="FUYV01000008">
    <property type="protein sequence ID" value="SKB96212.1"/>
    <property type="molecule type" value="Genomic_DNA"/>
</dbReference>
<name>A0A1T5FJD4_9BACT</name>
<keyword evidence="2" id="KW-0808">Transferase</keyword>
<dbReference type="GO" id="GO:0016740">
    <property type="term" value="F:transferase activity"/>
    <property type="evidence" value="ECO:0007669"/>
    <property type="project" value="UniProtKB-KW"/>
</dbReference>
<protein>
    <submittedName>
        <fullName evidence="2">Polysaccharide pyruvyl transferase</fullName>
    </submittedName>
</protein>
<dbReference type="OrthoDB" id="9799278at2"/>
<evidence type="ECO:0000259" key="1">
    <source>
        <dbReference type="Pfam" id="PF04230"/>
    </source>
</evidence>
<organism evidence="2 3">
    <name type="scientific">Alkalitalea saponilacus</name>
    <dbReference type="NCBI Taxonomy" id="889453"/>
    <lineage>
        <taxon>Bacteria</taxon>
        <taxon>Pseudomonadati</taxon>
        <taxon>Bacteroidota</taxon>
        <taxon>Bacteroidia</taxon>
        <taxon>Marinilabiliales</taxon>
        <taxon>Marinilabiliaceae</taxon>
        <taxon>Alkalitalea</taxon>
    </lineage>
</organism>
<dbReference type="RefSeq" id="WP_079557363.1">
    <property type="nucleotide sequence ID" value="NZ_CP021904.1"/>
</dbReference>
<keyword evidence="3" id="KW-1185">Reference proteome</keyword>
<dbReference type="AlphaFoldDB" id="A0A1T5FJD4"/>
<evidence type="ECO:0000313" key="3">
    <source>
        <dbReference type="Proteomes" id="UP000191055"/>
    </source>
</evidence>
<dbReference type="Proteomes" id="UP000191055">
    <property type="component" value="Unassembled WGS sequence"/>
</dbReference>
<gene>
    <name evidence="2" type="ORF">SAMN03080601_01601</name>
</gene>